<dbReference type="PANTHER" id="PTHR30372">
    <property type="entry name" value="LIPID-A-DISACCHARIDE SYNTHASE"/>
    <property type="match status" value="1"/>
</dbReference>
<sequence>MSEFNFNPSSWPKIAIVAGEASGDLLGSSLIAELKARFPTAEFIGVAGPKMLAAGAKTIEPMETLSVGGIVEVIKHLPGLLRLRARLVDSCKASKPDLFIGIDAPDFNLGLARKIKRMGVPTVHYVSPSIWAWRPERIKKIKAAVNHILLILPFEKAIYEQAGVPATYVGHPLADQMPVQSNAAQTREILNIAQNAQVLAVLPGSRQREVQALAPLFIETSSKLEQQYPGLVFLVPFITRETRQIFEQEIWRQGAQHLNWRLMFGHSHDAMTASDVVLLASGTAALESMLAKRPTVVAYRVSDMTYRIVKRKYLLPYVSLPNIISKQFLVPEFLQADANSENLALSISNYLSDNALRSKIADKFTDLHLSMRCSASERAATAIQSLLQKRV</sequence>
<evidence type="ECO:0000256" key="8">
    <source>
        <dbReference type="ARBA" id="ARBA00022679"/>
    </source>
</evidence>
<proteinExistence type="inferred from homology"/>
<dbReference type="GO" id="GO:0008915">
    <property type="term" value="F:lipid-A-disaccharide synthase activity"/>
    <property type="evidence" value="ECO:0007669"/>
    <property type="project" value="UniProtKB-UniRule"/>
</dbReference>
<dbReference type="HAMAP" id="MF_00392">
    <property type="entry name" value="LpxB"/>
    <property type="match status" value="1"/>
</dbReference>
<comment type="pathway">
    <text evidence="11">Bacterial outer membrane biogenesis; LPS lipid A biosynthesis.</text>
</comment>
<protein>
    <recommendedName>
        <fullName evidence="4 11">Lipid-A-disaccharide synthase</fullName>
        <ecNumber evidence="3 11">2.4.1.182</ecNumber>
    </recommendedName>
</protein>
<keyword evidence="6 11" id="KW-0441">Lipid A biosynthesis</keyword>
<dbReference type="Pfam" id="PF02684">
    <property type="entry name" value="LpxB"/>
    <property type="match status" value="1"/>
</dbReference>
<evidence type="ECO:0000256" key="6">
    <source>
        <dbReference type="ARBA" id="ARBA00022556"/>
    </source>
</evidence>
<dbReference type="PANTHER" id="PTHR30372:SF4">
    <property type="entry name" value="LIPID-A-DISACCHARIDE SYNTHASE, MITOCHONDRIAL-RELATED"/>
    <property type="match status" value="1"/>
</dbReference>
<comment type="function">
    <text evidence="1 11">Condensation of UDP-2,3-diacylglucosamine and 2,3-diacylglucosamine-1-phosphate to form lipid A disaccharide, a precursor of lipid A, a phosphorylated glycolipid that anchors the lipopolysaccharide to the outer membrane of the cell.</text>
</comment>
<keyword evidence="5 11" id="KW-0444">Lipid biosynthesis</keyword>
<evidence type="ECO:0000256" key="4">
    <source>
        <dbReference type="ARBA" id="ARBA00020902"/>
    </source>
</evidence>
<evidence type="ECO:0000256" key="10">
    <source>
        <dbReference type="ARBA" id="ARBA00048975"/>
    </source>
</evidence>
<comment type="similarity">
    <text evidence="2 11">Belongs to the LpxB family.</text>
</comment>
<evidence type="ECO:0000256" key="2">
    <source>
        <dbReference type="ARBA" id="ARBA00007868"/>
    </source>
</evidence>
<dbReference type="EMBL" id="CP157355">
    <property type="protein sequence ID" value="XBM00823.1"/>
    <property type="molecule type" value="Genomic_DNA"/>
</dbReference>
<evidence type="ECO:0000256" key="9">
    <source>
        <dbReference type="ARBA" id="ARBA00023098"/>
    </source>
</evidence>
<dbReference type="CDD" id="cd01635">
    <property type="entry name" value="Glycosyltransferase_GTB-type"/>
    <property type="match status" value="1"/>
</dbReference>
<dbReference type="NCBIfam" id="TIGR00215">
    <property type="entry name" value="lpxB"/>
    <property type="match status" value="1"/>
</dbReference>
<evidence type="ECO:0000256" key="3">
    <source>
        <dbReference type="ARBA" id="ARBA00012687"/>
    </source>
</evidence>
<gene>
    <name evidence="11 12" type="primary">lpxB</name>
    <name evidence="12" type="ORF">ABHF33_00630</name>
</gene>
<evidence type="ECO:0000313" key="12">
    <source>
        <dbReference type="EMBL" id="XBM00823.1"/>
    </source>
</evidence>
<keyword evidence="9 11" id="KW-0443">Lipid metabolism</keyword>
<dbReference type="SUPFAM" id="SSF53756">
    <property type="entry name" value="UDP-Glycosyltransferase/glycogen phosphorylase"/>
    <property type="match status" value="1"/>
</dbReference>
<keyword evidence="8 11" id="KW-0808">Transferase</keyword>
<dbReference type="AlphaFoldDB" id="A0AAU7FAU4"/>
<keyword evidence="7 11" id="KW-0328">Glycosyltransferase</keyword>
<dbReference type="GO" id="GO:0009245">
    <property type="term" value="P:lipid A biosynthetic process"/>
    <property type="evidence" value="ECO:0007669"/>
    <property type="project" value="UniProtKB-UniRule"/>
</dbReference>
<dbReference type="GO" id="GO:0005543">
    <property type="term" value="F:phospholipid binding"/>
    <property type="evidence" value="ECO:0007669"/>
    <property type="project" value="TreeGrafter"/>
</dbReference>
<evidence type="ECO:0000256" key="5">
    <source>
        <dbReference type="ARBA" id="ARBA00022516"/>
    </source>
</evidence>
<dbReference type="KEGG" id="cmav:ABHF33_00630"/>
<dbReference type="RefSeq" id="WP_348945152.1">
    <property type="nucleotide sequence ID" value="NZ_CP157355.1"/>
</dbReference>
<dbReference type="GO" id="GO:0016020">
    <property type="term" value="C:membrane"/>
    <property type="evidence" value="ECO:0007669"/>
    <property type="project" value="GOC"/>
</dbReference>
<organism evidence="12">
    <name type="scientific">Chitinibacter mangrovi</name>
    <dbReference type="NCBI Taxonomy" id="3153927"/>
    <lineage>
        <taxon>Bacteria</taxon>
        <taxon>Pseudomonadati</taxon>
        <taxon>Pseudomonadota</taxon>
        <taxon>Betaproteobacteria</taxon>
        <taxon>Neisseriales</taxon>
        <taxon>Chitinibacteraceae</taxon>
        <taxon>Chitinibacter</taxon>
    </lineage>
</organism>
<dbReference type="InterPro" id="IPR003835">
    <property type="entry name" value="Glyco_trans_19"/>
</dbReference>
<accession>A0AAU7FAU4</accession>
<name>A0AAU7FAU4_9NEIS</name>
<evidence type="ECO:0000256" key="11">
    <source>
        <dbReference type="HAMAP-Rule" id="MF_00392"/>
    </source>
</evidence>
<comment type="catalytic activity">
    <reaction evidence="10 11">
        <text>a lipid X + a UDP-2-N,3-O-bis[(3R)-3-hydroxyacyl]-alpha-D-glucosamine = a lipid A disaccharide + UDP + H(+)</text>
        <dbReference type="Rhea" id="RHEA:67828"/>
        <dbReference type="ChEBI" id="CHEBI:15378"/>
        <dbReference type="ChEBI" id="CHEBI:58223"/>
        <dbReference type="ChEBI" id="CHEBI:137748"/>
        <dbReference type="ChEBI" id="CHEBI:176338"/>
        <dbReference type="ChEBI" id="CHEBI:176343"/>
        <dbReference type="EC" id="2.4.1.182"/>
    </reaction>
</comment>
<evidence type="ECO:0000256" key="7">
    <source>
        <dbReference type="ARBA" id="ARBA00022676"/>
    </source>
</evidence>
<reference evidence="12" key="1">
    <citation type="submission" date="2024-05" db="EMBL/GenBank/DDBJ databases">
        <authorList>
            <person name="Yang L."/>
            <person name="Pan L."/>
        </authorList>
    </citation>
    <scope>NUCLEOTIDE SEQUENCE</scope>
    <source>
        <strain evidence="12">FCG-7</strain>
    </source>
</reference>
<evidence type="ECO:0000256" key="1">
    <source>
        <dbReference type="ARBA" id="ARBA00002056"/>
    </source>
</evidence>
<dbReference type="EC" id="2.4.1.182" evidence="3 11"/>